<reference evidence="1 2" key="1">
    <citation type="submission" date="2017-08" db="EMBL/GenBank/DDBJ databases">
        <title>Pusillimonas indicus sp. nov., a member of the family Alcaligenaceae isolated from surface seawater.</title>
        <authorList>
            <person name="Li J."/>
        </authorList>
    </citation>
    <scope>NUCLEOTIDE SEQUENCE [LARGE SCALE GENOMIC DNA]</scope>
    <source>
        <strain evidence="1 2">L52-1-41</strain>
    </source>
</reference>
<dbReference type="EMBL" id="NQYH01000013">
    <property type="protein sequence ID" value="RIY39767.1"/>
    <property type="molecule type" value="Genomic_DNA"/>
</dbReference>
<comment type="caution">
    <text evidence="1">The sequence shown here is derived from an EMBL/GenBank/DDBJ whole genome shotgun (WGS) entry which is preliminary data.</text>
</comment>
<dbReference type="AlphaFoldDB" id="A0A3A1YUL9"/>
<organism evidence="1 2">
    <name type="scientific">Neopusillimonas maritima</name>
    <dbReference type="NCBI Taxonomy" id="2026239"/>
    <lineage>
        <taxon>Bacteria</taxon>
        <taxon>Pseudomonadati</taxon>
        <taxon>Pseudomonadota</taxon>
        <taxon>Betaproteobacteria</taxon>
        <taxon>Burkholderiales</taxon>
        <taxon>Alcaligenaceae</taxon>
        <taxon>Neopusillimonas</taxon>
    </lineage>
</organism>
<evidence type="ECO:0000313" key="1">
    <source>
        <dbReference type="EMBL" id="RIY39767.1"/>
    </source>
</evidence>
<dbReference type="OrthoDB" id="8688035at2"/>
<gene>
    <name evidence="1" type="ORF">CJP73_13065</name>
</gene>
<protein>
    <submittedName>
        <fullName evidence="1">Uncharacterized protein</fullName>
    </submittedName>
</protein>
<sequence>MNATQPDIAVRLLLRAATAPREERFVVYAVRTYFTRVMHASMKKLRAYGLRPVVTPVAAELALNRAVCARTFPEFVTQLISDDRDVADLVLRAIRLYADLFSRLSVQARKTEASDIERDMYIAAQVIQRNLSFISPAHQPQ</sequence>
<dbReference type="Proteomes" id="UP000266206">
    <property type="component" value="Unassembled WGS sequence"/>
</dbReference>
<accession>A0A3A1YUL9</accession>
<name>A0A3A1YUL9_9BURK</name>
<dbReference type="RefSeq" id="WP_119516724.1">
    <property type="nucleotide sequence ID" value="NZ_NQYH01000013.1"/>
</dbReference>
<proteinExistence type="predicted"/>
<evidence type="ECO:0000313" key="2">
    <source>
        <dbReference type="Proteomes" id="UP000266206"/>
    </source>
</evidence>